<reference evidence="8" key="3">
    <citation type="journal article" date="2016" name="Gigascience">
        <title>De novo construction of an expanded transcriptome assembly for the western tarnished plant bug, Lygus hesperus.</title>
        <authorList>
            <person name="Tassone E.E."/>
            <person name="Geib S.M."/>
            <person name="Hall B."/>
            <person name="Fabrick J.A."/>
            <person name="Brent C.S."/>
            <person name="Hull J.J."/>
        </authorList>
    </citation>
    <scope>NUCLEOTIDE SEQUENCE</scope>
</reference>
<evidence type="ECO:0000256" key="3">
    <source>
        <dbReference type="ARBA" id="ARBA00022679"/>
    </source>
</evidence>
<reference evidence="7" key="2">
    <citation type="submission" date="2014-07" db="EMBL/GenBank/DDBJ databases">
        <authorList>
            <person name="Hull J."/>
        </authorList>
    </citation>
    <scope>NUCLEOTIDE SEQUENCE</scope>
</reference>
<dbReference type="PROSITE" id="PS51147">
    <property type="entry name" value="PFTA"/>
    <property type="match status" value="1"/>
</dbReference>
<evidence type="ECO:0000256" key="4">
    <source>
        <dbReference type="ARBA" id="ARBA00022737"/>
    </source>
</evidence>
<name>A0A0A9YBR7_LYGHE</name>
<dbReference type="EC" id="2.5.1.60" evidence="6"/>
<dbReference type="Gene3D" id="1.25.40.120">
    <property type="entry name" value="Protein prenylyltransferase"/>
    <property type="match status" value="1"/>
</dbReference>
<dbReference type="SUPFAM" id="SSF48439">
    <property type="entry name" value="Protein prenylyltransferase"/>
    <property type="match status" value="1"/>
</dbReference>
<dbReference type="InterPro" id="IPR002088">
    <property type="entry name" value="Prenyl_trans_a"/>
</dbReference>
<evidence type="ECO:0000313" key="8">
    <source>
        <dbReference type="EMBL" id="JAQ01336.1"/>
    </source>
</evidence>
<reference evidence="7" key="1">
    <citation type="journal article" date="2014" name="PLoS ONE">
        <title>Transcriptome-Based Identification of ABC Transporters in the Western Tarnished Plant Bug Lygus hesperus.</title>
        <authorList>
            <person name="Hull J.J."/>
            <person name="Chaney K."/>
            <person name="Geib S.M."/>
            <person name="Fabrick J.A."/>
            <person name="Brent C.S."/>
            <person name="Walsh D."/>
            <person name="Lavine L.C."/>
        </authorList>
    </citation>
    <scope>NUCLEOTIDE SEQUENCE</scope>
</reference>
<comment type="catalytic activity">
    <reaction evidence="5 6">
        <text>geranylgeranyl diphosphate + L-cysteinyl-[protein] = S-geranylgeranyl-L-cysteinyl-[protein] + diphosphate</text>
        <dbReference type="Rhea" id="RHEA:21240"/>
        <dbReference type="Rhea" id="RHEA-COMP:10131"/>
        <dbReference type="Rhea" id="RHEA-COMP:11537"/>
        <dbReference type="ChEBI" id="CHEBI:29950"/>
        <dbReference type="ChEBI" id="CHEBI:33019"/>
        <dbReference type="ChEBI" id="CHEBI:57533"/>
        <dbReference type="ChEBI" id="CHEBI:86021"/>
        <dbReference type="EC" id="2.5.1.60"/>
    </reaction>
</comment>
<evidence type="ECO:0000313" key="7">
    <source>
        <dbReference type="EMBL" id="JAG29056.1"/>
    </source>
</evidence>
<gene>
    <name evidence="7" type="primary">rabggta</name>
    <name evidence="7" type="ORF">CM83_25568</name>
    <name evidence="8" type="ORF">g.14493</name>
</gene>
<keyword evidence="2 6" id="KW-0637">Prenyltransferase</keyword>
<keyword evidence="4" id="KW-0677">Repeat</keyword>
<evidence type="ECO:0000256" key="5">
    <source>
        <dbReference type="ARBA" id="ARBA00047658"/>
    </source>
</evidence>
<dbReference type="EMBL" id="GBHO01014548">
    <property type="protein sequence ID" value="JAG29056.1"/>
    <property type="molecule type" value="Transcribed_RNA"/>
</dbReference>
<dbReference type="Pfam" id="PF01239">
    <property type="entry name" value="PPTA"/>
    <property type="match status" value="1"/>
</dbReference>
<dbReference type="GO" id="GO:0004663">
    <property type="term" value="F:Rab geranylgeranyltransferase activity"/>
    <property type="evidence" value="ECO:0007669"/>
    <property type="project" value="UniProtKB-UniRule"/>
</dbReference>
<keyword evidence="3 6" id="KW-0808">Transferase</keyword>
<accession>A0A0A9YBR7</accession>
<dbReference type="AlphaFoldDB" id="A0A0A9YBR7"/>
<evidence type="ECO:0000256" key="1">
    <source>
        <dbReference type="ARBA" id="ARBA00006734"/>
    </source>
</evidence>
<comment type="function">
    <text evidence="6">Catalyzes the transfer of a geranyl-geranyl moiety from geranyl-geranyl pyrophosphate to cysteines occuring in specific C-terminal amino acid sequences.</text>
</comment>
<dbReference type="PANTHER" id="PTHR11129">
    <property type="entry name" value="PROTEIN FARNESYLTRANSFERASE ALPHA SUBUNIT/RAB GERANYLGERANYL TRANSFERASE ALPHA SUBUNIT"/>
    <property type="match status" value="1"/>
</dbReference>
<dbReference type="PANTHER" id="PTHR11129:SF2">
    <property type="entry name" value="GERANYLGERANYL TRANSFERASE TYPE-2 SUBUNIT ALPHA"/>
    <property type="match status" value="1"/>
</dbReference>
<protein>
    <recommendedName>
        <fullName evidence="6">Geranylgeranyl transferase type-2 subunit alpha</fullName>
        <ecNumber evidence="6">2.5.1.60</ecNumber>
    </recommendedName>
    <alternativeName>
        <fullName evidence="6">Geranylgeranyl transferase type II subunit alpha</fullName>
    </alternativeName>
</protein>
<comment type="similarity">
    <text evidence="1 6">Belongs to the protein prenyltransferase subunit alpha family.</text>
</comment>
<evidence type="ECO:0000256" key="2">
    <source>
        <dbReference type="ARBA" id="ARBA00022602"/>
    </source>
</evidence>
<organism evidence="7">
    <name type="scientific">Lygus hesperus</name>
    <name type="common">Western plant bug</name>
    <dbReference type="NCBI Taxonomy" id="30085"/>
    <lineage>
        <taxon>Eukaryota</taxon>
        <taxon>Metazoa</taxon>
        <taxon>Ecdysozoa</taxon>
        <taxon>Arthropoda</taxon>
        <taxon>Hexapoda</taxon>
        <taxon>Insecta</taxon>
        <taxon>Pterygota</taxon>
        <taxon>Neoptera</taxon>
        <taxon>Paraneoptera</taxon>
        <taxon>Hemiptera</taxon>
        <taxon>Heteroptera</taxon>
        <taxon>Panheteroptera</taxon>
        <taxon>Cimicomorpha</taxon>
        <taxon>Miridae</taxon>
        <taxon>Mirini</taxon>
        <taxon>Lygus</taxon>
    </lineage>
</organism>
<sequence>MIFVLGLRRAQRTVQQEFEFTTQCIEACFSNFSAWHQRSIVLPLYLAQLIDQCQSAPTTVPLHYVFHSAAPGQLVQVATCVPVDSCTVVLTIALCVPVCVDGIDAMVRSHPPIPFLSGSVCVDAAIRNEVLFCVQGLVVGADDQSAWMYYRWFVGVLLAFRMPHRLCNGVQTCIRKPTVPSILSPYIEDCDNPCKHLYDAFQTLFTYCEPETYVQALHGKRTFLRYQLQMLQCILHVEPHSKYALLYSVLFQIALLMLHSDLFCHDFNSEFQSLLPLTQKHSAHHLTVLQRIDPQRSEYYNHMHQCVLSIDSTSSFAHLVV</sequence>
<proteinExistence type="inferred from homology"/>
<evidence type="ECO:0000256" key="6">
    <source>
        <dbReference type="RuleBase" id="RU367120"/>
    </source>
</evidence>
<dbReference type="GO" id="GO:0097354">
    <property type="term" value="P:prenylation"/>
    <property type="evidence" value="ECO:0007669"/>
    <property type="project" value="UniProtKB-UniRule"/>
</dbReference>
<dbReference type="GO" id="GO:0005968">
    <property type="term" value="C:Rab-protein geranylgeranyltransferase complex"/>
    <property type="evidence" value="ECO:0007669"/>
    <property type="project" value="TreeGrafter"/>
</dbReference>
<dbReference type="EMBL" id="GDHC01017293">
    <property type="protein sequence ID" value="JAQ01336.1"/>
    <property type="molecule type" value="Transcribed_RNA"/>
</dbReference>